<gene>
    <name evidence="1" type="ORF">KME25_28225</name>
</gene>
<comment type="caution">
    <text evidence="1">The sequence shown here is derived from an EMBL/GenBank/DDBJ whole genome shotgun (WGS) entry which is preliminary data.</text>
</comment>
<evidence type="ECO:0000313" key="2">
    <source>
        <dbReference type="Proteomes" id="UP000753908"/>
    </source>
</evidence>
<organism evidence="1 2">
    <name type="scientific">Symplocastrum torsivum CPER-KK1</name>
    <dbReference type="NCBI Taxonomy" id="450513"/>
    <lineage>
        <taxon>Bacteria</taxon>
        <taxon>Bacillati</taxon>
        <taxon>Cyanobacteriota</taxon>
        <taxon>Cyanophyceae</taxon>
        <taxon>Oscillatoriophycideae</taxon>
        <taxon>Oscillatoriales</taxon>
        <taxon>Microcoleaceae</taxon>
        <taxon>Symplocastrum</taxon>
    </lineage>
</organism>
<evidence type="ECO:0000313" key="1">
    <source>
        <dbReference type="EMBL" id="MBW4548295.1"/>
    </source>
</evidence>
<dbReference type="Proteomes" id="UP000753908">
    <property type="component" value="Unassembled WGS sequence"/>
</dbReference>
<dbReference type="EMBL" id="JAHHIF010000058">
    <property type="protein sequence ID" value="MBW4548295.1"/>
    <property type="molecule type" value="Genomic_DNA"/>
</dbReference>
<reference evidence="1" key="2">
    <citation type="journal article" date="2022" name="Microbiol. Resour. Announc.">
        <title>Metagenome Sequencing to Explore Phylogenomics of Terrestrial Cyanobacteria.</title>
        <authorList>
            <person name="Ward R.D."/>
            <person name="Stajich J.E."/>
            <person name="Johansen J.R."/>
            <person name="Huntemann M."/>
            <person name="Clum A."/>
            <person name="Foster B."/>
            <person name="Foster B."/>
            <person name="Roux S."/>
            <person name="Palaniappan K."/>
            <person name="Varghese N."/>
            <person name="Mukherjee S."/>
            <person name="Reddy T.B.K."/>
            <person name="Daum C."/>
            <person name="Copeland A."/>
            <person name="Chen I.A."/>
            <person name="Ivanova N.N."/>
            <person name="Kyrpides N.C."/>
            <person name="Shapiro N."/>
            <person name="Eloe-Fadrosh E.A."/>
            <person name="Pietrasiak N."/>
        </authorList>
    </citation>
    <scope>NUCLEOTIDE SEQUENCE</scope>
    <source>
        <strain evidence="1">CPER-KK1</strain>
    </source>
</reference>
<reference evidence="1" key="1">
    <citation type="submission" date="2021-05" db="EMBL/GenBank/DDBJ databases">
        <authorList>
            <person name="Pietrasiak N."/>
            <person name="Ward R."/>
            <person name="Stajich J.E."/>
            <person name="Kurbessoian T."/>
        </authorList>
    </citation>
    <scope>NUCLEOTIDE SEQUENCE</scope>
    <source>
        <strain evidence="1">CPER-KK1</strain>
    </source>
</reference>
<sequence>MEAPKIAIATVLCILPKYFSYCSNCDDAVSESGLTSVYYTLLLRWILQYKQSSKITQWVGMLGLQALLSLCPQSGVKP</sequence>
<dbReference type="AlphaFoldDB" id="A0A951UCJ2"/>
<name>A0A951UCJ2_9CYAN</name>
<protein>
    <submittedName>
        <fullName evidence="1">Uncharacterized protein</fullName>
    </submittedName>
</protein>
<accession>A0A951UCJ2</accession>
<proteinExistence type="predicted"/>